<dbReference type="EMBL" id="QGTR01000017">
    <property type="protein sequence ID" value="PWV94434.1"/>
    <property type="molecule type" value="Genomic_DNA"/>
</dbReference>
<evidence type="ECO:0008006" key="3">
    <source>
        <dbReference type="Google" id="ProtNLM"/>
    </source>
</evidence>
<dbReference type="SUPFAM" id="SSF56059">
    <property type="entry name" value="Glutathione synthetase ATP-binding domain-like"/>
    <property type="match status" value="1"/>
</dbReference>
<gene>
    <name evidence="1" type="ORF">DFR52_1171</name>
</gene>
<evidence type="ECO:0000313" key="2">
    <source>
        <dbReference type="Proteomes" id="UP000246352"/>
    </source>
</evidence>
<comment type="caution">
    <text evidence="1">The sequence shown here is derived from an EMBL/GenBank/DDBJ whole genome shotgun (WGS) entry which is preliminary data.</text>
</comment>
<evidence type="ECO:0000313" key="1">
    <source>
        <dbReference type="EMBL" id="PWV94434.1"/>
    </source>
</evidence>
<proteinExistence type="predicted"/>
<dbReference type="Proteomes" id="UP000246352">
    <property type="component" value="Unassembled WGS sequence"/>
</dbReference>
<organism evidence="1 2">
    <name type="scientific">Hoeflea marina</name>
    <dbReference type="NCBI Taxonomy" id="274592"/>
    <lineage>
        <taxon>Bacteria</taxon>
        <taxon>Pseudomonadati</taxon>
        <taxon>Pseudomonadota</taxon>
        <taxon>Alphaproteobacteria</taxon>
        <taxon>Hyphomicrobiales</taxon>
        <taxon>Rhizobiaceae</taxon>
        <taxon>Hoeflea</taxon>
    </lineage>
</organism>
<sequence>MSASEKLSNSLSGNIVFLAANQPDGFPSSLYYNIYPSAVIEGYRTALEELGATVITCTLGQALERFSKFQKFEGFSIVNICIAFNALECEGIIQAVAALSSVPCFPCRGDIAVITEEKIISKHLAAASGFLVVDTYHSLDALEVGKRYIRKLINSGDSKGLRIIEDIKNESPLSEREFAEPFVRGLDIELYCIFDPIEKKSVLLNTRVADWGKLNGTDFIHSSEMKPSSDIYQKGNEPVFRWKKIKVTREIEECVERLGVLLHNTFIFRIDGRLAPNAEVNEPIALEQFTFLEVNALPTIPGDDGWYSPRLIKIAGLSDNDPHAENQPGSAELALKLLLSIWHKYYVQSKSADGNIPLL</sequence>
<accession>A0A317PHB4</accession>
<dbReference type="AlphaFoldDB" id="A0A317PHB4"/>
<keyword evidence="2" id="KW-1185">Reference proteome</keyword>
<protein>
    <recommendedName>
        <fullName evidence="3">ATP-grasp domain-containing protein</fullName>
    </recommendedName>
</protein>
<reference evidence="1 2" key="1">
    <citation type="submission" date="2018-05" db="EMBL/GenBank/DDBJ databases">
        <title>Genomic Encyclopedia of Type Strains, Phase IV (KMG-IV): sequencing the most valuable type-strain genomes for metagenomic binning, comparative biology and taxonomic classification.</title>
        <authorList>
            <person name="Goeker M."/>
        </authorList>
    </citation>
    <scope>NUCLEOTIDE SEQUENCE [LARGE SCALE GENOMIC DNA]</scope>
    <source>
        <strain evidence="1 2">DSM 16791</strain>
    </source>
</reference>
<dbReference type="RefSeq" id="WP_110034635.1">
    <property type="nucleotide sequence ID" value="NZ_QGTR01000017.1"/>
</dbReference>
<name>A0A317PHB4_9HYPH</name>